<evidence type="ECO:0000256" key="2">
    <source>
        <dbReference type="ARBA" id="ARBA00023015"/>
    </source>
</evidence>
<proteinExistence type="predicted"/>
<dbReference type="InterPro" id="IPR036864">
    <property type="entry name" value="Zn2-C6_fun-type_DNA-bd_sf"/>
</dbReference>
<keyword evidence="3" id="KW-0238">DNA-binding</keyword>
<dbReference type="OrthoDB" id="1925334at2759"/>
<dbReference type="PANTHER" id="PTHR31845">
    <property type="entry name" value="FINGER DOMAIN PROTEIN, PUTATIVE-RELATED"/>
    <property type="match status" value="1"/>
</dbReference>
<dbReference type="AlphaFoldDB" id="A0A2T2P0L5"/>
<dbReference type="Pfam" id="PF00172">
    <property type="entry name" value="Zn_clus"/>
    <property type="match status" value="1"/>
</dbReference>
<evidence type="ECO:0000313" key="8">
    <source>
        <dbReference type="EMBL" id="PSN71224.1"/>
    </source>
</evidence>
<reference evidence="8 9" key="1">
    <citation type="journal article" date="2018" name="Front. Microbiol.">
        <title>Genome-Wide Analysis of Corynespora cassiicola Leaf Fall Disease Putative Effectors.</title>
        <authorList>
            <person name="Lopez D."/>
            <person name="Ribeiro S."/>
            <person name="Label P."/>
            <person name="Fumanal B."/>
            <person name="Venisse J.S."/>
            <person name="Kohler A."/>
            <person name="de Oliveira R.R."/>
            <person name="Labutti K."/>
            <person name="Lipzen A."/>
            <person name="Lail K."/>
            <person name="Bauer D."/>
            <person name="Ohm R.A."/>
            <person name="Barry K.W."/>
            <person name="Spatafora J."/>
            <person name="Grigoriev I.V."/>
            <person name="Martin F.M."/>
            <person name="Pujade-Renaud V."/>
        </authorList>
    </citation>
    <scope>NUCLEOTIDE SEQUENCE [LARGE SCALE GENOMIC DNA]</scope>
    <source>
        <strain evidence="8 9">Philippines</strain>
    </source>
</reference>
<name>A0A2T2P0L5_CORCC</name>
<dbReference type="CDD" id="cd12148">
    <property type="entry name" value="fungal_TF_MHR"/>
    <property type="match status" value="1"/>
</dbReference>
<organism evidence="8 9">
    <name type="scientific">Corynespora cassiicola Philippines</name>
    <dbReference type="NCBI Taxonomy" id="1448308"/>
    <lineage>
        <taxon>Eukaryota</taxon>
        <taxon>Fungi</taxon>
        <taxon>Dikarya</taxon>
        <taxon>Ascomycota</taxon>
        <taxon>Pezizomycotina</taxon>
        <taxon>Dothideomycetes</taxon>
        <taxon>Pleosporomycetidae</taxon>
        <taxon>Pleosporales</taxon>
        <taxon>Corynesporascaceae</taxon>
        <taxon>Corynespora</taxon>
    </lineage>
</organism>
<dbReference type="GO" id="GO:0005634">
    <property type="term" value="C:nucleus"/>
    <property type="evidence" value="ECO:0007669"/>
    <property type="project" value="UniProtKB-SubCell"/>
</dbReference>
<accession>A0A2T2P0L5</accession>
<feature type="compositionally biased region" description="Polar residues" evidence="6">
    <location>
        <begin position="565"/>
        <end position="580"/>
    </location>
</feature>
<dbReference type="GO" id="GO:0000976">
    <property type="term" value="F:transcription cis-regulatory region binding"/>
    <property type="evidence" value="ECO:0007669"/>
    <property type="project" value="TreeGrafter"/>
</dbReference>
<gene>
    <name evidence="8" type="ORF">BS50DRAFT_487436</name>
</gene>
<dbReference type="Proteomes" id="UP000240883">
    <property type="component" value="Unassembled WGS sequence"/>
</dbReference>
<sequence length="587" mass="65775">MALQQKIPVISRKVKACVTCRKQKVRCINNGGRRCSRCTEKNLACVLDKSLQMLINERIPSTDALLQDVEMVYNTVQTILEQLNLPAQAPLQSVKYSACTSASAEANDALPNDVFPHDGPGPSCDNSPKVSPADERDLPRVPIQSVYHLTKLRAFRSPEASEDNVYARQGQQASHPDDFISKGLLNVPDAERLFFLYTDRLDNYFYNVGARYPDLATLRKGSAILAAAILTVAAMHDPLSNNIYPICNREFRRLMSNSLFDPRVDQDHLRALCVASYWLNDSSWMTAGIAARHRTVFNVGSQFNKAVENNDPEAADVINIWYLIYICDQHLSTLYGRECTTKEDVAVRGWELLVKAPNTTTGDLRLLSQVALLNIIHEVRVLFASFEADQPIPTAFATQIKAFARQLDQWLGYWGTLLPEYQQNFGHFPRKGALLHYQFAKLYLYSHIFRGLRESSIPKLFLEAANEAVSVALAILDMIITDVDVKNALIGLPCYVQSMIGFACMFLARLCTLHGDTMVERAVVIHRITKITSIYRQTPVSKWHLIPLMADGLDKIVSALGQRQTPGPTVSQGSSCSNTAPFFRRPF</sequence>
<evidence type="ECO:0000256" key="6">
    <source>
        <dbReference type="SAM" id="MobiDB-lite"/>
    </source>
</evidence>
<keyword evidence="4" id="KW-0804">Transcription</keyword>
<evidence type="ECO:0000256" key="1">
    <source>
        <dbReference type="ARBA" id="ARBA00004123"/>
    </source>
</evidence>
<evidence type="ECO:0000259" key="7">
    <source>
        <dbReference type="PROSITE" id="PS50048"/>
    </source>
</evidence>
<dbReference type="SUPFAM" id="SSF57701">
    <property type="entry name" value="Zn2/Cys6 DNA-binding domain"/>
    <property type="match status" value="1"/>
</dbReference>
<feature type="region of interest" description="Disordered" evidence="6">
    <location>
        <begin position="565"/>
        <end position="587"/>
    </location>
</feature>
<evidence type="ECO:0000313" key="9">
    <source>
        <dbReference type="Proteomes" id="UP000240883"/>
    </source>
</evidence>
<evidence type="ECO:0000256" key="5">
    <source>
        <dbReference type="ARBA" id="ARBA00023242"/>
    </source>
</evidence>
<dbReference type="PROSITE" id="PS00463">
    <property type="entry name" value="ZN2_CY6_FUNGAL_1"/>
    <property type="match status" value="1"/>
</dbReference>
<comment type="subcellular location">
    <subcellularLocation>
        <location evidence="1">Nucleus</location>
    </subcellularLocation>
</comment>
<dbReference type="InterPro" id="IPR001138">
    <property type="entry name" value="Zn2Cys6_DnaBD"/>
</dbReference>
<dbReference type="InterPro" id="IPR051089">
    <property type="entry name" value="prtT"/>
</dbReference>
<dbReference type="CDD" id="cd00067">
    <property type="entry name" value="GAL4"/>
    <property type="match status" value="1"/>
</dbReference>
<dbReference type="GO" id="GO:0008270">
    <property type="term" value="F:zinc ion binding"/>
    <property type="evidence" value="ECO:0007669"/>
    <property type="project" value="InterPro"/>
</dbReference>
<dbReference type="GO" id="GO:0000981">
    <property type="term" value="F:DNA-binding transcription factor activity, RNA polymerase II-specific"/>
    <property type="evidence" value="ECO:0007669"/>
    <property type="project" value="InterPro"/>
</dbReference>
<dbReference type="EMBL" id="KZ678131">
    <property type="protein sequence ID" value="PSN71224.1"/>
    <property type="molecule type" value="Genomic_DNA"/>
</dbReference>
<dbReference type="PROSITE" id="PS50048">
    <property type="entry name" value="ZN2_CY6_FUNGAL_2"/>
    <property type="match status" value="1"/>
</dbReference>
<protein>
    <recommendedName>
        <fullName evidence="7">Zn(2)-C6 fungal-type domain-containing protein</fullName>
    </recommendedName>
</protein>
<feature type="region of interest" description="Disordered" evidence="6">
    <location>
        <begin position="109"/>
        <end position="136"/>
    </location>
</feature>
<dbReference type="PANTHER" id="PTHR31845:SF17">
    <property type="entry name" value="ZN(II)2CYS6 TRANSCRIPTION FACTOR (EUROFUNG)"/>
    <property type="match status" value="1"/>
</dbReference>
<evidence type="ECO:0000256" key="4">
    <source>
        <dbReference type="ARBA" id="ARBA00023163"/>
    </source>
</evidence>
<feature type="domain" description="Zn(2)-C6 fungal-type" evidence="7">
    <location>
        <begin position="16"/>
        <end position="47"/>
    </location>
</feature>
<keyword evidence="2" id="KW-0805">Transcription regulation</keyword>
<dbReference type="SMART" id="SM00066">
    <property type="entry name" value="GAL4"/>
    <property type="match status" value="1"/>
</dbReference>
<keyword evidence="5" id="KW-0539">Nucleus</keyword>
<keyword evidence="9" id="KW-1185">Reference proteome</keyword>
<evidence type="ECO:0000256" key="3">
    <source>
        <dbReference type="ARBA" id="ARBA00023125"/>
    </source>
</evidence>
<dbReference type="Gene3D" id="4.10.240.10">
    <property type="entry name" value="Zn(2)-C6 fungal-type DNA-binding domain"/>
    <property type="match status" value="1"/>
</dbReference>